<evidence type="ECO:0000313" key="6">
    <source>
        <dbReference type="EMBL" id="GCE77041.1"/>
    </source>
</evidence>
<dbReference type="InterPro" id="IPR018087">
    <property type="entry name" value="Glyco_hydro_5_CS"/>
</dbReference>
<dbReference type="SUPFAM" id="SSF51445">
    <property type="entry name" value="(Trans)glycosidases"/>
    <property type="match status" value="1"/>
</dbReference>
<dbReference type="SUPFAM" id="SSF50370">
    <property type="entry name" value="Ricin B-like lectins"/>
    <property type="match status" value="1"/>
</dbReference>
<dbReference type="InterPro" id="IPR000772">
    <property type="entry name" value="Ricin_B_lectin"/>
</dbReference>
<dbReference type="InterPro" id="IPR035992">
    <property type="entry name" value="Ricin_B-like_lectins"/>
</dbReference>
<dbReference type="EMBL" id="BIMR01000165">
    <property type="protein sequence ID" value="GCE77041.1"/>
    <property type="molecule type" value="Genomic_DNA"/>
</dbReference>
<feature type="domain" description="Ricin B lectin" evidence="5">
    <location>
        <begin position="376"/>
        <end position="504"/>
    </location>
</feature>
<feature type="region of interest" description="Disordered" evidence="4">
    <location>
        <begin position="1"/>
        <end position="25"/>
    </location>
</feature>
<dbReference type="Gene3D" id="2.80.10.50">
    <property type="match status" value="1"/>
</dbReference>
<dbReference type="GO" id="GO:0000272">
    <property type="term" value="P:polysaccharide catabolic process"/>
    <property type="evidence" value="ECO:0007669"/>
    <property type="project" value="InterPro"/>
</dbReference>
<protein>
    <recommendedName>
        <fullName evidence="5">Ricin B lectin domain-containing protein</fullName>
    </recommendedName>
</protein>
<dbReference type="SMART" id="SM00458">
    <property type="entry name" value="RICIN"/>
    <property type="match status" value="1"/>
</dbReference>
<comment type="similarity">
    <text evidence="3">Belongs to the glycosyl hydrolase 5 (cellulase A) family.</text>
</comment>
<evidence type="ECO:0000313" key="7">
    <source>
        <dbReference type="Proteomes" id="UP000289954"/>
    </source>
</evidence>
<keyword evidence="1 3" id="KW-0378">Hydrolase</keyword>
<dbReference type="Pfam" id="PF00652">
    <property type="entry name" value="Ricin_B_lectin"/>
    <property type="match status" value="1"/>
</dbReference>
<evidence type="ECO:0000256" key="4">
    <source>
        <dbReference type="SAM" id="MobiDB-lite"/>
    </source>
</evidence>
<evidence type="ECO:0000256" key="3">
    <source>
        <dbReference type="RuleBase" id="RU361153"/>
    </source>
</evidence>
<proteinExistence type="inferred from homology"/>
<dbReference type="Proteomes" id="UP000289954">
    <property type="component" value="Unassembled WGS sequence"/>
</dbReference>
<dbReference type="PROSITE" id="PS50231">
    <property type="entry name" value="RICIN_B_LECTIN"/>
    <property type="match status" value="1"/>
</dbReference>
<evidence type="ECO:0000256" key="2">
    <source>
        <dbReference type="ARBA" id="ARBA00023295"/>
    </source>
</evidence>
<reference evidence="6 7" key="1">
    <citation type="submission" date="2019-01" db="EMBL/GenBank/DDBJ databases">
        <title>Draft genome sequence of Cellulomonas takizawaensis strain TKZ-21.</title>
        <authorList>
            <person name="Yamamura H."/>
            <person name="Hayashi T."/>
            <person name="Hamada M."/>
            <person name="Serisawa Y."/>
            <person name="Matsuyama K."/>
            <person name="Nakagawa Y."/>
            <person name="Otoguro M."/>
            <person name="Yanagida F."/>
            <person name="Hayakawa M."/>
        </authorList>
    </citation>
    <scope>NUCLEOTIDE SEQUENCE [LARGE SCALE GENOMIC DNA]</scope>
    <source>
        <strain evidence="6 7">NBRC12680</strain>
    </source>
</reference>
<dbReference type="GO" id="GO:0004553">
    <property type="term" value="F:hydrolase activity, hydrolyzing O-glycosyl compounds"/>
    <property type="evidence" value="ECO:0007669"/>
    <property type="project" value="InterPro"/>
</dbReference>
<evidence type="ECO:0000259" key="5">
    <source>
        <dbReference type="SMART" id="SM00458"/>
    </source>
</evidence>
<sequence>MTAITGPCSEAAARVADGPRRDDAPQIGVPMRATIRTAALTAAALVTVGLAAPAVASPAVGPAGTGEFRGVNWADPRDNYADDEVVPSGLSTADDYRTTYAKASAIVQEFRHEVRANTVRLPINPSSVGTAWWDSYRGAIDAATRHGFKVILSYWEADDAKDGRVDDPAAFDAMWDTVVDRYAKNPKVYFEIMNEPFGYSLDEWVGLSADWLADHDEVRRSRVIVSGTGYNDDVTGVGAARELDGTLLSLHFYGFWANHTTEEEWKANLLPRLGDVGWRTVVTEAGSPMTTGLNYGNHTGDVSTAYLGALTEVARDQGIGIVYWPGLRTGDSYTLTEEVAPGDLEVTNASGLAQIQWGWRLLKKEQLNDLPPAPPGEPLVSVHHSGGDDVCLDVPGASTAAGTVLGLWWCNGGGNQSFDATAAGELRIYGDMCVAPQGGTPVVGAGVVIVDCTGGAEQRWTVAADGSIASAAAPTLCLATPADSWGAALATCEPGATTQQWTRAA</sequence>
<keyword evidence="7" id="KW-1185">Reference proteome</keyword>
<dbReference type="InterPro" id="IPR001547">
    <property type="entry name" value="Glyco_hydro_5"/>
</dbReference>
<gene>
    <name evidence="6" type="ORF">CBZ_20970</name>
</gene>
<keyword evidence="2 3" id="KW-0326">Glycosidase</keyword>
<name>A0A402DSF8_9CELL</name>
<dbReference type="Gene3D" id="3.20.20.80">
    <property type="entry name" value="Glycosidases"/>
    <property type="match status" value="1"/>
</dbReference>
<organism evidence="6 7">
    <name type="scientific">Cellulomonas biazotea</name>
    <dbReference type="NCBI Taxonomy" id="1709"/>
    <lineage>
        <taxon>Bacteria</taxon>
        <taxon>Bacillati</taxon>
        <taxon>Actinomycetota</taxon>
        <taxon>Actinomycetes</taxon>
        <taxon>Micrococcales</taxon>
        <taxon>Cellulomonadaceae</taxon>
        <taxon>Cellulomonas</taxon>
    </lineage>
</organism>
<comment type="caution">
    <text evidence="6">The sequence shown here is derived from an EMBL/GenBank/DDBJ whole genome shotgun (WGS) entry which is preliminary data.</text>
</comment>
<dbReference type="PROSITE" id="PS00659">
    <property type="entry name" value="GLYCOSYL_HYDROL_F5"/>
    <property type="match status" value="1"/>
</dbReference>
<evidence type="ECO:0000256" key="1">
    <source>
        <dbReference type="ARBA" id="ARBA00022801"/>
    </source>
</evidence>
<dbReference type="AlphaFoldDB" id="A0A402DSF8"/>
<accession>A0A402DSF8</accession>
<dbReference type="InterPro" id="IPR017853">
    <property type="entry name" value="GH"/>
</dbReference>
<dbReference type="Pfam" id="PF00150">
    <property type="entry name" value="Cellulase"/>
    <property type="match status" value="1"/>
</dbReference>